<keyword evidence="7" id="KW-1185">Reference proteome</keyword>
<proteinExistence type="predicted"/>
<dbReference type="CDD" id="cd01298">
    <property type="entry name" value="ATZ_TRZ_like"/>
    <property type="match status" value="1"/>
</dbReference>
<evidence type="ECO:0000259" key="4">
    <source>
        <dbReference type="Pfam" id="PF01979"/>
    </source>
</evidence>
<dbReference type="RefSeq" id="WP_194423592.1">
    <property type="nucleotide sequence ID" value="NZ_BAAAPT010000001.1"/>
</dbReference>
<dbReference type="Gene3D" id="2.30.40.10">
    <property type="entry name" value="Urease, subunit C, domain 1"/>
    <property type="match status" value="1"/>
</dbReference>
<dbReference type="Gene3D" id="3.20.20.140">
    <property type="entry name" value="Metal-dependent hydrolases"/>
    <property type="match status" value="1"/>
</dbReference>
<feature type="domain" description="Amidohydrolase-related" evidence="4">
    <location>
        <begin position="61"/>
        <end position="414"/>
    </location>
</feature>
<keyword evidence="2" id="KW-0378">Hydrolase</keyword>
<dbReference type="InterPro" id="IPR032466">
    <property type="entry name" value="Metal_Hydrolase"/>
</dbReference>
<keyword evidence="1" id="KW-0479">Metal-binding</keyword>
<gene>
    <name evidence="6" type="ORF">R2Q92_03665</name>
</gene>
<reference evidence="6 7" key="1">
    <citation type="submission" date="2023-10" db="EMBL/GenBank/DDBJ databases">
        <title>Microbacterium xanthum sp. nov., isolated from seaweed.</title>
        <authorList>
            <person name="Lee S.D."/>
        </authorList>
    </citation>
    <scope>NUCLEOTIDE SEQUENCE [LARGE SCALE GENOMIC DNA]</scope>
    <source>
        <strain evidence="6 7">KCTC 19124</strain>
    </source>
</reference>
<dbReference type="SUPFAM" id="SSF51556">
    <property type="entry name" value="Metallo-dependent hydrolases"/>
    <property type="match status" value="1"/>
</dbReference>
<keyword evidence="3" id="KW-0862">Zinc</keyword>
<dbReference type="PANTHER" id="PTHR43794:SF11">
    <property type="entry name" value="AMIDOHYDROLASE-RELATED DOMAIN-CONTAINING PROTEIN"/>
    <property type="match status" value="1"/>
</dbReference>
<dbReference type="InterPro" id="IPR050287">
    <property type="entry name" value="MTA/SAH_deaminase"/>
</dbReference>
<dbReference type="InterPro" id="IPR011059">
    <property type="entry name" value="Metal-dep_hydrolase_composite"/>
</dbReference>
<dbReference type="SUPFAM" id="SSF51338">
    <property type="entry name" value="Composite domain of metallo-dependent hydrolases"/>
    <property type="match status" value="2"/>
</dbReference>
<name>A0ABU5N496_9MICO</name>
<comment type="caution">
    <text evidence="6">The sequence shown here is derived from an EMBL/GenBank/DDBJ whole genome shotgun (WGS) entry which is preliminary data.</text>
</comment>
<dbReference type="EMBL" id="JAWJYN010000001">
    <property type="protein sequence ID" value="MDZ8160919.1"/>
    <property type="molecule type" value="Genomic_DNA"/>
</dbReference>
<evidence type="ECO:0000313" key="7">
    <source>
        <dbReference type="Proteomes" id="UP001291912"/>
    </source>
</evidence>
<evidence type="ECO:0000256" key="1">
    <source>
        <dbReference type="ARBA" id="ARBA00022723"/>
    </source>
</evidence>
<dbReference type="InterPro" id="IPR054418">
    <property type="entry name" value="MQNX/HUTI_composite_N"/>
</dbReference>
<evidence type="ECO:0000256" key="3">
    <source>
        <dbReference type="ARBA" id="ARBA00022833"/>
    </source>
</evidence>
<evidence type="ECO:0000256" key="2">
    <source>
        <dbReference type="ARBA" id="ARBA00022801"/>
    </source>
</evidence>
<protein>
    <submittedName>
        <fullName evidence="6">Amidohydrolase</fullName>
    </submittedName>
</protein>
<dbReference type="Pfam" id="PF22039">
    <property type="entry name" value="HUTI_composite_bact"/>
    <property type="match status" value="1"/>
</dbReference>
<dbReference type="PANTHER" id="PTHR43794">
    <property type="entry name" value="AMINOHYDROLASE SSNA-RELATED"/>
    <property type="match status" value="1"/>
</dbReference>
<dbReference type="Proteomes" id="UP001291912">
    <property type="component" value="Unassembled WGS sequence"/>
</dbReference>
<organism evidence="6 7">
    <name type="scientific">Microbacterium aquimaris</name>
    <dbReference type="NCBI Taxonomy" id="459816"/>
    <lineage>
        <taxon>Bacteria</taxon>
        <taxon>Bacillati</taxon>
        <taxon>Actinomycetota</taxon>
        <taxon>Actinomycetes</taxon>
        <taxon>Micrococcales</taxon>
        <taxon>Microbacteriaceae</taxon>
        <taxon>Microbacterium</taxon>
    </lineage>
</organism>
<sequence length="462" mass="48474">MTAALVRGGYVLTASTSDRIPAVIRHGAVHIVDGRIAAVDTYDALRSAHPDIPVHGGVNDIVTPGFVNTHGHFSEGLITGIASQFTLWEWIHALIRPVSPFLDREKAYVGTLLAGAQMLMSGITTANDMFVADPRPGAPVTPGVVDALDELNLRGVVSFGAGDIGSTLGVQAEFDEHDALLEAARSSRLSTFRVGIGAVGGQSEEMFARSVDYATGGGHGVHIHLQEIREEVTATVQRTGVTAVAHCEREGLFRAPTLAAHCVWLDPHDRDILARNRVGVAHNPVSNMILASGVAPVAELRRLGVDVGIGVDGPASNDSQDMMQAIKSTALLARVHHQQATALSAVDAFEMATIGGARALRMDQTIGSLEPGKAADLVQFDGDSLALANIHDPYQAVVFAAGARDISSVWVDGECSVRDGVLTRVDAAEVVARSRPLAAQLVTAAGLPHLSDLADTAEGARP</sequence>
<dbReference type="Pfam" id="PF01979">
    <property type="entry name" value="Amidohydro_1"/>
    <property type="match status" value="1"/>
</dbReference>
<accession>A0ABU5N496</accession>
<dbReference type="InterPro" id="IPR006680">
    <property type="entry name" value="Amidohydro-rel"/>
</dbReference>
<feature type="domain" description="Aminodeoxyfutalosine deaminase/Imidazolonepropionase-like composite" evidence="5">
    <location>
        <begin position="27"/>
        <end position="51"/>
    </location>
</feature>
<evidence type="ECO:0000313" key="6">
    <source>
        <dbReference type="EMBL" id="MDZ8160919.1"/>
    </source>
</evidence>
<evidence type="ECO:0000259" key="5">
    <source>
        <dbReference type="Pfam" id="PF22039"/>
    </source>
</evidence>